<feature type="region of interest" description="Disordered" evidence="1">
    <location>
        <begin position="1"/>
        <end position="44"/>
    </location>
</feature>
<feature type="compositionally biased region" description="Basic and acidic residues" evidence="1">
    <location>
        <begin position="32"/>
        <end position="44"/>
    </location>
</feature>
<keyword evidence="3" id="KW-1185">Reference proteome</keyword>
<accession>A0A6A5ZBM6</accession>
<evidence type="ECO:0000313" key="2">
    <source>
        <dbReference type="EMBL" id="KAF2116323.1"/>
    </source>
</evidence>
<protein>
    <submittedName>
        <fullName evidence="2">Uncharacterized protein</fullName>
    </submittedName>
</protein>
<reference evidence="2" key="1">
    <citation type="journal article" date="2020" name="Stud. Mycol.">
        <title>101 Dothideomycetes genomes: a test case for predicting lifestyles and emergence of pathogens.</title>
        <authorList>
            <person name="Haridas S."/>
            <person name="Albert R."/>
            <person name="Binder M."/>
            <person name="Bloem J."/>
            <person name="Labutti K."/>
            <person name="Salamov A."/>
            <person name="Andreopoulos B."/>
            <person name="Baker S."/>
            <person name="Barry K."/>
            <person name="Bills G."/>
            <person name="Bluhm B."/>
            <person name="Cannon C."/>
            <person name="Castanera R."/>
            <person name="Culley D."/>
            <person name="Daum C."/>
            <person name="Ezra D."/>
            <person name="Gonzalez J."/>
            <person name="Henrissat B."/>
            <person name="Kuo A."/>
            <person name="Liang C."/>
            <person name="Lipzen A."/>
            <person name="Lutzoni F."/>
            <person name="Magnuson J."/>
            <person name="Mondo S."/>
            <person name="Nolan M."/>
            <person name="Ohm R."/>
            <person name="Pangilinan J."/>
            <person name="Park H.-J."/>
            <person name="Ramirez L."/>
            <person name="Alfaro M."/>
            <person name="Sun H."/>
            <person name="Tritt A."/>
            <person name="Yoshinaga Y."/>
            <person name="Zwiers L.-H."/>
            <person name="Turgeon B."/>
            <person name="Goodwin S."/>
            <person name="Spatafora J."/>
            <person name="Crous P."/>
            <person name="Grigoriev I."/>
        </authorList>
    </citation>
    <scope>NUCLEOTIDE SEQUENCE</scope>
    <source>
        <strain evidence="2">CBS 627.86</strain>
    </source>
</reference>
<dbReference type="InterPro" id="IPR038883">
    <property type="entry name" value="AN11006-like"/>
</dbReference>
<dbReference type="Proteomes" id="UP000799770">
    <property type="component" value="Unassembled WGS sequence"/>
</dbReference>
<organism evidence="2 3">
    <name type="scientific">Lophiotrema nucula</name>
    <dbReference type="NCBI Taxonomy" id="690887"/>
    <lineage>
        <taxon>Eukaryota</taxon>
        <taxon>Fungi</taxon>
        <taxon>Dikarya</taxon>
        <taxon>Ascomycota</taxon>
        <taxon>Pezizomycotina</taxon>
        <taxon>Dothideomycetes</taxon>
        <taxon>Pleosporomycetidae</taxon>
        <taxon>Pleosporales</taxon>
        <taxon>Lophiotremataceae</taxon>
        <taxon>Lophiotrema</taxon>
    </lineage>
</organism>
<dbReference type="AlphaFoldDB" id="A0A6A5ZBM6"/>
<gene>
    <name evidence="2" type="ORF">BDV96DRAFT_573801</name>
</gene>
<dbReference type="PANTHER" id="PTHR42085:SF7">
    <property type="entry name" value="F-BOX DOMAIN-CONTAINING PROTEIN"/>
    <property type="match status" value="1"/>
</dbReference>
<sequence length="340" mass="38943">MPIQTRGSKRRAQEAERPPPPQPQKRCRTGRKGRESDAVVENTVRDVEDLQRKTRTETIESTEIVPATKSPVNQQEPVNPKNVFPFMKLPAELRLGVYRMALVQSTPLKLQMLKPGSPAEHRAAMWDHRLQMEEDAFRGSYEVRGNSVVFSGWGGYGVDDAEDDLGHLTSLRLAKKVYNDGLVPEFLTINREVYKEARQVLYGDNTFVLRLDTGIYTLSQISQRSRSQIKHIILAIPSHHDILEGFSDLVRLGLRYCWGLKSFTIILSGVLPDERTMAGTTSIYANAFHILRWLPRDCKVKLEGNVNEQVRQVIEEEGRLQTELDETSYLKRQHQMPERH</sequence>
<dbReference type="EMBL" id="ML977321">
    <property type="protein sequence ID" value="KAF2116323.1"/>
    <property type="molecule type" value="Genomic_DNA"/>
</dbReference>
<evidence type="ECO:0000313" key="3">
    <source>
        <dbReference type="Proteomes" id="UP000799770"/>
    </source>
</evidence>
<dbReference type="PANTHER" id="PTHR42085">
    <property type="entry name" value="F-BOX DOMAIN-CONTAINING PROTEIN"/>
    <property type="match status" value="1"/>
</dbReference>
<proteinExistence type="predicted"/>
<dbReference type="OrthoDB" id="2951834at2759"/>
<name>A0A6A5ZBM6_9PLEO</name>
<evidence type="ECO:0000256" key="1">
    <source>
        <dbReference type="SAM" id="MobiDB-lite"/>
    </source>
</evidence>